<sequence length="350" mass="38637">MSGSLPIDDPDGAAASVPDFSSHDHGSLPNASPPAPPPPNLSPPTTAAAAPSLTTFEALPSFPDSSRLLHTICEEEFNRVCDRTAYGSVDYHLRDMGLAGSDRVKDCVGVVLDASDGLLDRRPDLEVYYFEMTPDSRMIDKHGVVGLVDPDVPHIIHLLDTTFKEVATVRKDGIRIKSSRSYARGAMWRWEDEGGPIFQKGDNGKDRPTKPVPTRADFAKITEPQWRLKKGTMVMLRKTDNSQRFEGCVNAVWKGTDLATVAVSATLTTHERNNPTPKTHRSFKRTLVGSQEAFTFIRDRVNTWPSRVTLNIEHSLSTFIHKFLLGGGGPLHRSTAPKPDIIMIQDCRLD</sequence>
<accession>A0A3N4I639</accession>
<evidence type="ECO:0000313" key="2">
    <source>
        <dbReference type="EMBL" id="RPA81552.1"/>
    </source>
</evidence>
<proteinExistence type="predicted"/>
<organism evidence="2 3">
    <name type="scientific">Ascobolus immersus RN42</name>
    <dbReference type="NCBI Taxonomy" id="1160509"/>
    <lineage>
        <taxon>Eukaryota</taxon>
        <taxon>Fungi</taxon>
        <taxon>Dikarya</taxon>
        <taxon>Ascomycota</taxon>
        <taxon>Pezizomycotina</taxon>
        <taxon>Pezizomycetes</taxon>
        <taxon>Pezizales</taxon>
        <taxon>Ascobolaceae</taxon>
        <taxon>Ascobolus</taxon>
    </lineage>
</organism>
<keyword evidence="3" id="KW-1185">Reference proteome</keyword>
<reference evidence="2 3" key="1">
    <citation type="journal article" date="2018" name="Nat. Ecol. Evol.">
        <title>Pezizomycetes genomes reveal the molecular basis of ectomycorrhizal truffle lifestyle.</title>
        <authorList>
            <person name="Murat C."/>
            <person name="Payen T."/>
            <person name="Noel B."/>
            <person name="Kuo A."/>
            <person name="Morin E."/>
            <person name="Chen J."/>
            <person name="Kohler A."/>
            <person name="Krizsan K."/>
            <person name="Balestrini R."/>
            <person name="Da Silva C."/>
            <person name="Montanini B."/>
            <person name="Hainaut M."/>
            <person name="Levati E."/>
            <person name="Barry K.W."/>
            <person name="Belfiori B."/>
            <person name="Cichocki N."/>
            <person name="Clum A."/>
            <person name="Dockter R.B."/>
            <person name="Fauchery L."/>
            <person name="Guy J."/>
            <person name="Iotti M."/>
            <person name="Le Tacon F."/>
            <person name="Lindquist E.A."/>
            <person name="Lipzen A."/>
            <person name="Malagnac F."/>
            <person name="Mello A."/>
            <person name="Molinier V."/>
            <person name="Miyauchi S."/>
            <person name="Poulain J."/>
            <person name="Riccioni C."/>
            <person name="Rubini A."/>
            <person name="Sitrit Y."/>
            <person name="Splivallo R."/>
            <person name="Traeger S."/>
            <person name="Wang M."/>
            <person name="Zifcakova L."/>
            <person name="Wipf D."/>
            <person name="Zambonelli A."/>
            <person name="Paolocci F."/>
            <person name="Nowrousian M."/>
            <person name="Ottonello S."/>
            <person name="Baldrian P."/>
            <person name="Spatafora J.W."/>
            <person name="Henrissat B."/>
            <person name="Nagy L.G."/>
            <person name="Aury J.M."/>
            <person name="Wincker P."/>
            <person name="Grigoriev I.V."/>
            <person name="Bonfante P."/>
            <person name="Martin F.M."/>
        </authorList>
    </citation>
    <scope>NUCLEOTIDE SEQUENCE [LARGE SCALE GENOMIC DNA]</scope>
    <source>
        <strain evidence="2 3">RN42</strain>
    </source>
</reference>
<evidence type="ECO:0000256" key="1">
    <source>
        <dbReference type="SAM" id="MobiDB-lite"/>
    </source>
</evidence>
<feature type="compositionally biased region" description="Pro residues" evidence="1">
    <location>
        <begin position="31"/>
        <end position="42"/>
    </location>
</feature>
<protein>
    <submittedName>
        <fullName evidence="2">Uncharacterized protein</fullName>
    </submittedName>
</protein>
<gene>
    <name evidence="2" type="ORF">BJ508DRAFT_326240</name>
</gene>
<evidence type="ECO:0000313" key="3">
    <source>
        <dbReference type="Proteomes" id="UP000275078"/>
    </source>
</evidence>
<dbReference type="Proteomes" id="UP000275078">
    <property type="component" value="Unassembled WGS sequence"/>
</dbReference>
<feature type="region of interest" description="Disordered" evidence="1">
    <location>
        <begin position="1"/>
        <end position="48"/>
    </location>
</feature>
<dbReference type="AlphaFoldDB" id="A0A3N4I639"/>
<name>A0A3N4I639_ASCIM</name>
<dbReference type="EMBL" id="ML119678">
    <property type="protein sequence ID" value="RPA81552.1"/>
    <property type="molecule type" value="Genomic_DNA"/>
</dbReference>